<dbReference type="EMBL" id="BJNE01000001">
    <property type="protein sequence ID" value="GEC11315.1"/>
    <property type="molecule type" value="Genomic_DNA"/>
</dbReference>
<accession>A0ABQ0RHL1</accession>
<protein>
    <recommendedName>
        <fullName evidence="1">GIY-YIG domain-containing protein</fullName>
    </recommendedName>
</protein>
<reference evidence="2 3" key="1">
    <citation type="submission" date="2019-06" db="EMBL/GenBank/DDBJ databases">
        <title>Whole genome shotgun sequence of Glutamicibacter nicotianae NBRC 14234.</title>
        <authorList>
            <person name="Hosoyama A."/>
            <person name="Uohara A."/>
            <person name="Ohji S."/>
            <person name="Ichikawa N."/>
        </authorList>
    </citation>
    <scope>NUCLEOTIDE SEQUENCE [LARGE SCALE GENOMIC DNA]</scope>
    <source>
        <strain evidence="2 3">NBRC 14234</strain>
    </source>
</reference>
<dbReference type="InterPro" id="IPR000305">
    <property type="entry name" value="GIY-YIG_endonuc"/>
</dbReference>
<organism evidence="2 3">
    <name type="scientific">Glutamicibacter nicotianae</name>
    <name type="common">Arthrobacter nicotianae</name>
    <dbReference type="NCBI Taxonomy" id="37929"/>
    <lineage>
        <taxon>Bacteria</taxon>
        <taxon>Bacillati</taxon>
        <taxon>Actinomycetota</taxon>
        <taxon>Actinomycetes</taxon>
        <taxon>Micrococcales</taxon>
        <taxon>Micrococcaceae</taxon>
        <taxon>Glutamicibacter</taxon>
    </lineage>
</organism>
<name>A0ABQ0RHL1_GLUNI</name>
<sequence>MKDEKLFSLEEAAGTLGVDTKQLRSYLRQHRPKGAIQKPPQPGGTWHVSATLLAQLQFAGAPGMDIALKPVDDQVIDSLEWSPWESFEATADSAPVAPGVYMFRRAGAGDHEPIYVGQAGERSGKGLRGRLKIYSSGKGATSGLGKYAFDEALADPQWLRELAAEADRGESRTVQQVARLAIDRLHLEGRWVTCIHRKAALLLEAALIRKYHATLWNVAGAPKDAGN</sequence>
<dbReference type="RefSeq" id="WP_218024296.1">
    <property type="nucleotide sequence ID" value="NZ_BAAAWM010000001.1"/>
</dbReference>
<dbReference type="PROSITE" id="PS50164">
    <property type="entry name" value="GIY_YIG"/>
    <property type="match status" value="1"/>
</dbReference>
<evidence type="ECO:0000313" key="2">
    <source>
        <dbReference type="EMBL" id="GEC11315.1"/>
    </source>
</evidence>
<gene>
    <name evidence="2" type="ORF">ANI01nite_05180</name>
</gene>
<keyword evidence="3" id="KW-1185">Reference proteome</keyword>
<evidence type="ECO:0000313" key="3">
    <source>
        <dbReference type="Proteomes" id="UP000316242"/>
    </source>
</evidence>
<proteinExistence type="predicted"/>
<evidence type="ECO:0000259" key="1">
    <source>
        <dbReference type="PROSITE" id="PS50164"/>
    </source>
</evidence>
<dbReference type="Proteomes" id="UP000316242">
    <property type="component" value="Unassembled WGS sequence"/>
</dbReference>
<comment type="caution">
    <text evidence="2">The sequence shown here is derived from an EMBL/GenBank/DDBJ whole genome shotgun (WGS) entry which is preliminary data.</text>
</comment>
<feature type="domain" description="GIY-YIG" evidence="1">
    <location>
        <begin position="96"/>
        <end position="218"/>
    </location>
</feature>